<name>A0A4S4KS16_9APHY</name>
<evidence type="ECO:0000313" key="2">
    <source>
        <dbReference type="EMBL" id="THG99689.1"/>
    </source>
</evidence>
<protein>
    <submittedName>
        <fullName evidence="2">Uncharacterized protein</fullName>
    </submittedName>
</protein>
<evidence type="ECO:0000256" key="1">
    <source>
        <dbReference type="SAM" id="SignalP"/>
    </source>
</evidence>
<accession>A0A4S4KS16</accession>
<evidence type="ECO:0000313" key="3">
    <source>
        <dbReference type="Proteomes" id="UP000309038"/>
    </source>
</evidence>
<keyword evidence="3" id="KW-1185">Reference proteome</keyword>
<keyword evidence="1" id="KW-0732">Signal</keyword>
<reference evidence="2 3" key="1">
    <citation type="submission" date="2019-02" db="EMBL/GenBank/DDBJ databases">
        <title>Genome sequencing of the rare red list fungi Phlebia centrifuga.</title>
        <authorList>
            <person name="Buettner E."/>
            <person name="Kellner H."/>
        </authorList>
    </citation>
    <scope>NUCLEOTIDE SEQUENCE [LARGE SCALE GENOMIC DNA]</scope>
    <source>
        <strain evidence="2 3">DSM 108282</strain>
    </source>
</reference>
<sequence>MFLITTLLAATLSTLSSGVSAAPAAVWTPPVIEPHAGAVWVIGQYYNITWGTDDPPDQITDYYGHAILAKGGIQNWDNLLASNFVLLDGWVTVQCPDVEPADDYAIVLFGDSGDIGPQFTIASS</sequence>
<proteinExistence type="predicted"/>
<feature type="chain" id="PRO_5020207733" evidence="1">
    <location>
        <begin position="22"/>
        <end position="124"/>
    </location>
</feature>
<gene>
    <name evidence="2" type="ORF">EW026_g2707</name>
</gene>
<dbReference type="EMBL" id="SGPJ01000072">
    <property type="protein sequence ID" value="THG99689.1"/>
    <property type="molecule type" value="Genomic_DNA"/>
</dbReference>
<comment type="caution">
    <text evidence="2">The sequence shown here is derived from an EMBL/GenBank/DDBJ whole genome shotgun (WGS) entry which is preliminary data.</text>
</comment>
<dbReference type="AlphaFoldDB" id="A0A4S4KS16"/>
<organism evidence="2 3">
    <name type="scientific">Hermanssonia centrifuga</name>
    <dbReference type="NCBI Taxonomy" id="98765"/>
    <lineage>
        <taxon>Eukaryota</taxon>
        <taxon>Fungi</taxon>
        <taxon>Dikarya</taxon>
        <taxon>Basidiomycota</taxon>
        <taxon>Agaricomycotina</taxon>
        <taxon>Agaricomycetes</taxon>
        <taxon>Polyporales</taxon>
        <taxon>Meruliaceae</taxon>
        <taxon>Hermanssonia</taxon>
    </lineage>
</organism>
<dbReference type="Proteomes" id="UP000309038">
    <property type="component" value="Unassembled WGS sequence"/>
</dbReference>
<feature type="signal peptide" evidence="1">
    <location>
        <begin position="1"/>
        <end position="21"/>
    </location>
</feature>